<dbReference type="EnsemblMetazoa" id="AMIN005727-RA">
    <property type="protein sequence ID" value="AMIN005727-PA"/>
    <property type="gene ID" value="AMIN005727"/>
</dbReference>
<proteinExistence type="predicted"/>
<evidence type="ECO:0000313" key="1">
    <source>
        <dbReference type="EnsemblMetazoa" id="AMIN005727-PA"/>
    </source>
</evidence>
<dbReference type="AlphaFoldDB" id="A0A182W5W1"/>
<dbReference type="Proteomes" id="UP000075920">
    <property type="component" value="Unassembled WGS sequence"/>
</dbReference>
<reference evidence="2" key="1">
    <citation type="submission" date="2013-03" db="EMBL/GenBank/DDBJ databases">
        <title>The Genome Sequence of Anopheles minimus MINIMUS1.</title>
        <authorList>
            <consortium name="The Broad Institute Genomics Platform"/>
            <person name="Neafsey D.E."/>
            <person name="Walton C."/>
            <person name="Walker B."/>
            <person name="Young S.K."/>
            <person name="Zeng Q."/>
            <person name="Gargeya S."/>
            <person name="Fitzgerald M."/>
            <person name="Haas B."/>
            <person name="Abouelleil A."/>
            <person name="Allen A.W."/>
            <person name="Alvarado L."/>
            <person name="Arachchi H.M."/>
            <person name="Berlin A.M."/>
            <person name="Chapman S.B."/>
            <person name="Gainer-Dewar J."/>
            <person name="Goldberg J."/>
            <person name="Griggs A."/>
            <person name="Gujja S."/>
            <person name="Hansen M."/>
            <person name="Howarth C."/>
            <person name="Imamovic A."/>
            <person name="Ireland A."/>
            <person name="Larimer J."/>
            <person name="McCowan C."/>
            <person name="Murphy C."/>
            <person name="Pearson M."/>
            <person name="Poon T.W."/>
            <person name="Priest M."/>
            <person name="Roberts A."/>
            <person name="Saif S."/>
            <person name="Shea T."/>
            <person name="Sisk P."/>
            <person name="Sykes S."/>
            <person name="Wortman J."/>
            <person name="Nusbaum C."/>
            <person name="Birren B."/>
        </authorList>
    </citation>
    <scope>NUCLEOTIDE SEQUENCE [LARGE SCALE GENOMIC DNA]</scope>
    <source>
        <strain evidence="2">MINIMUS1</strain>
    </source>
</reference>
<organism evidence="1 2">
    <name type="scientific">Anopheles minimus</name>
    <dbReference type="NCBI Taxonomy" id="112268"/>
    <lineage>
        <taxon>Eukaryota</taxon>
        <taxon>Metazoa</taxon>
        <taxon>Ecdysozoa</taxon>
        <taxon>Arthropoda</taxon>
        <taxon>Hexapoda</taxon>
        <taxon>Insecta</taxon>
        <taxon>Pterygota</taxon>
        <taxon>Neoptera</taxon>
        <taxon>Endopterygota</taxon>
        <taxon>Diptera</taxon>
        <taxon>Nematocera</taxon>
        <taxon>Culicoidea</taxon>
        <taxon>Culicidae</taxon>
        <taxon>Anophelinae</taxon>
        <taxon>Anopheles</taxon>
    </lineage>
</organism>
<dbReference type="STRING" id="112268.A0A182W5W1"/>
<accession>A0A182W5W1</accession>
<reference evidence="1" key="2">
    <citation type="submission" date="2020-05" db="UniProtKB">
        <authorList>
            <consortium name="EnsemblMetazoa"/>
        </authorList>
    </citation>
    <scope>IDENTIFICATION</scope>
    <source>
        <strain evidence="1">MINIMUS1</strain>
    </source>
</reference>
<dbReference type="VEuPathDB" id="VectorBase:AMIN005727"/>
<sequence>MIDSLLAANRMPIVVGGTNYYIESILWRVLLGAGVKRERVRLRSATEVQIAAEPDAKQPKADGAVAVEHGNVLERILEELPTMGSSDALEAHDSALLHRVLQRVDAESAERLHPNNKRKIIRSIQG</sequence>
<dbReference type="InterPro" id="IPR027417">
    <property type="entry name" value="P-loop_NTPase"/>
</dbReference>
<protein>
    <submittedName>
        <fullName evidence="1">Uncharacterized protein</fullName>
    </submittedName>
</protein>
<dbReference type="Gene3D" id="1.10.20.140">
    <property type="match status" value="1"/>
</dbReference>
<evidence type="ECO:0000313" key="2">
    <source>
        <dbReference type="Proteomes" id="UP000075920"/>
    </source>
</evidence>
<dbReference type="Gene3D" id="3.40.50.300">
    <property type="entry name" value="P-loop containing nucleotide triphosphate hydrolases"/>
    <property type="match status" value="1"/>
</dbReference>
<keyword evidence="2" id="KW-1185">Reference proteome</keyword>
<name>A0A182W5W1_9DIPT</name>
<dbReference type="Pfam" id="PF01715">
    <property type="entry name" value="IPPT"/>
    <property type="match status" value="1"/>
</dbReference>